<dbReference type="EMBL" id="JACT01000004">
    <property type="protein sequence ID" value="KMS54171.1"/>
    <property type="molecule type" value="Genomic_DNA"/>
</dbReference>
<reference evidence="1 2" key="1">
    <citation type="journal article" date="2015" name="G3 (Bethesda)">
        <title>Insights into Ongoing Evolution of the Hexachlorocyclohexane Catabolic Pathway from Comparative Genomics of Ten Sphingomonadaceae Strains.</title>
        <authorList>
            <person name="Pearce S.L."/>
            <person name="Oakeshott J.G."/>
            <person name="Pandey G."/>
        </authorList>
    </citation>
    <scope>NUCLEOTIDE SEQUENCE [LARGE SCALE GENOMIC DNA]</scope>
    <source>
        <strain evidence="1 2">LL01</strain>
    </source>
</reference>
<evidence type="ECO:0000313" key="2">
    <source>
        <dbReference type="Proteomes" id="UP000052232"/>
    </source>
</evidence>
<dbReference type="PATRIC" id="fig|1420583.3.peg.3221"/>
<accession>A0A0J7XQI5</accession>
<gene>
    <name evidence="1" type="ORF">V473_17090</name>
</gene>
<organism evidence="1 2">
    <name type="scientific">Sphingobium cupriresistens LL01</name>
    <dbReference type="NCBI Taxonomy" id="1420583"/>
    <lineage>
        <taxon>Bacteria</taxon>
        <taxon>Pseudomonadati</taxon>
        <taxon>Pseudomonadota</taxon>
        <taxon>Alphaproteobacteria</taxon>
        <taxon>Sphingomonadales</taxon>
        <taxon>Sphingomonadaceae</taxon>
        <taxon>Sphingobium</taxon>
    </lineage>
</organism>
<comment type="caution">
    <text evidence="1">The sequence shown here is derived from an EMBL/GenBank/DDBJ whole genome shotgun (WGS) entry which is preliminary data.</text>
</comment>
<dbReference type="STRING" id="1420583.V473_17090"/>
<proteinExistence type="predicted"/>
<protein>
    <submittedName>
        <fullName evidence="1">Uncharacterized protein</fullName>
    </submittedName>
</protein>
<sequence length="31" mass="3471">MIPTGMAARRAMALTGVKSDRRRIGEKLDRL</sequence>
<name>A0A0J7XQI5_9SPHN</name>
<evidence type="ECO:0000313" key="1">
    <source>
        <dbReference type="EMBL" id="KMS54171.1"/>
    </source>
</evidence>
<keyword evidence="2" id="KW-1185">Reference proteome</keyword>
<dbReference type="AlphaFoldDB" id="A0A0J7XQI5"/>
<dbReference type="Proteomes" id="UP000052232">
    <property type="component" value="Unassembled WGS sequence"/>
</dbReference>